<name>A0A2A4F1A8_9BURK</name>
<keyword evidence="1" id="KW-0472">Membrane</keyword>
<gene>
    <name evidence="3" type="ORF">BWP39_08800</name>
</gene>
<evidence type="ECO:0000313" key="3">
    <source>
        <dbReference type="EMBL" id="PCE26875.1"/>
    </source>
</evidence>
<feature type="domain" description="DUF2134" evidence="2">
    <location>
        <begin position="62"/>
        <end position="149"/>
    </location>
</feature>
<evidence type="ECO:0000313" key="4">
    <source>
        <dbReference type="Proteomes" id="UP000218022"/>
    </source>
</evidence>
<accession>A0A2A4F1A8</accession>
<comment type="caution">
    <text evidence="3">The sequence shown here is derived from an EMBL/GenBank/DDBJ whole genome shotgun (WGS) entry which is preliminary data.</text>
</comment>
<feature type="transmembrane region" description="Helical" evidence="1">
    <location>
        <begin position="21"/>
        <end position="40"/>
    </location>
</feature>
<protein>
    <recommendedName>
        <fullName evidence="2">DUF2134 domain-containing protein</fullName>
    </recommendedName>
</protein>
<organism evidence="3 4">
    <name type="scientific">Paraburkholderia acidicola</name>
    <dbReference type="NCBI Taxonomy" id="1912599"/>
    <lineage>
        <taxon>Bacteria</taxon>
        <taxon>Pseudomonadati</taxon>
        <taxon>Pseudomonadota</taxon>
        <taxon>Betaproteobacteria</taxon>
        <taxon>Burkholderiales</taxon>
        <taxon>Burkholderiaceae</taxon>
        <taxon>Paraburkholderia</taxon>
    </lineage>
</organism>
<evidence type="ECO:0000256" key="1">
    <source>
        <dbReference type="SAM" id="Phobius"/>
    </source>
</evidence>
<evidence type="ECO:0000259" key="2">
    <source>
        <dbReference type="Pfam" id="PF09977"/>
    </source>
</evidence>
<keyword evidence="1" id="KW-0812">Transmembrane</keyword>
<keyword evidence="1" id="KW-1133">Transmembrane helix</keyword>
<dbReference type="Proteomes" id="UP000218022">
    <property type="component" value="Unassembled WGS sequence"/>
</dbReference>
<dbReference type="Pfam" id="PF09977">
    <property type="entry name" value="Tad_C"/>
    <property type="match status" value="1"/>
</dbReference>
<dbReference type="AlphaFoldDB" id="A0A2A4F1A8"/>
<dbReference type="InterPro" id="IPR018705">
    <property type="entry name" value="DUF2134_membrane"/>
</dbReference>
<proteinExistence type="predicted"/>
<dbReference type="EMBL" id="MTZV01000003">
    <property type="protein sequence ID" value="PCE26875.1"/>
    <property type="molecule type" value="Genomic_DNA"/>
</dbReference>
<sequence length="581" mass="58132">MATCKQTNRARRVALRRQRGAVAMVAAIWISAAIAAFGAIDVGNFFLVRRQLQQSADLAAVAAAETIGSAGGCTAATASAQDSATANGLPTSGKVDVLCGRWDPTANPTSPYFSTTGTPMNAAKVTVNQAVPYFFMVGPARTLSATATAKATNIRSFSIATSVATLSGGAINGLLNGLLHTSLNLSAVSYQGLASTQVKLGDLALALGAGSIAELLTTQVTVGQLAAALQVAANQGNTLSATLSTALGTIVAAIPPGAKISVGSMLSVGLGDPQAAVSATVTVLDALMVAAEVANGQSAIDLGVALNLGPIANISAQAMVTQPPVIAVGEAGQNPDGTWRASAHAAQVRLFLNLQLVNTQVGGTSILSSIVKITLLNLPIYIEVGPGTAYLSSTQCSTQRATSYSQIVASTGATAICIGGDASSNLTNTTNPTQCNQPAAITTVNALGLNLVNISAGTTSPPSGVNLALQNSKSTTFTFNGVVGDSDDYQTTNTNGLGSATGGLLAQLAGSLGTSLHASLLGLDVTALLLPVITAIVGLLTPILNSLDAILIPLLQLLGVQIGVSTVHDLGLACGQAQLVN</sequence>
<reference evidence="3 4" key="1">
    <citation type="submission" date="2017-01" db="EMBL/GenBank/DDBJ databases">
        <title>Whole-Genome Shotgun Sequencing of Two beta-Proteobacterial Species in Search of the Bulgecin Biosynthetic Cluster.</title>
        <authorList>
            <person name="Horsman M.E."/>
            <person name="Marous D.R."/>
            <person name="Li R."/>
            <person name="Oliver R.A."/>
            <person name="Byun B."/>
            <person name="Emrich S.J."/>
            <person name="Boggess B."/>
            <person name="Townsend C.A."/>
            <person name="Mobashery S."/>
        </authorList>
    </citation>
    <scope>NUCLEOTIDE SEQUENCE [LARGE SCALE GENOMIC DNA]</scope>
    <source>
        <strain evidence="3 4">ATCC 31363</strain>
    </source>
</reference>
<dbReference type="RefSeq" id="WP_207556691.1">
    <property type="nucleotide sequence ID" value="NZ_MTZV01000003.1"/>
</dbReference>